<evidence type="ECO:0000313" key="3">
    <source>
        <dbReference type="Proteomes" id="UP000051863"/>
    </source>
</evidence>
<protein>
    <recommendedName>
        <fullName evidence="4">Peptidase</fullName>
    </recommendedName>
</protein>
<dbReference type="AlphaFoldDB" id="A0A0R0D038"/>
<feature type="transmembrane region" description="Helical" evidence="1">
    <location>
        <begin position="203"/>
        <end position="226"/>
    </location>
</feature>
<comment type="caution">
    <text evidence="2">The sequence shown here is derived from an EMBL/GenBank/DDBJ whole genome shotgun (WGS) entry which is preliminary data.</text>
</comment>
<evidence type="ECO:0008006" key="4">
    <source>
        <dbReference type="Google" id="ProtNLM"/>
    </source>
</evidence>
<dbReference type="Pfam" id="PF03929">
    <property type="entry name" value="PepSY_TM"/>
    <property type="match status" value="1"/>
</dbReference>
<gene>
    <name evidence="2" type="ORF">ABB27_03920</name>
</gene>
<accession>A0A0R0D038</accession>
<reference evidence="2 3" key="1">
    <citation type="submission" date="2015-05" db="EMBL/GenBank/DDBJ databases">
        <title>Genome sequencing and analysis of members of genus Stenotrophomonas.</title>
        <authorList>
            <person name="Patil P.P."/>
            <person name="Midha S."/>
            <person name="Patil P.B."/>
        </authorList>
    </citation>
    <scope>NUCLEOTIDE SEQUENCE [LARGE SCALE GENOMIC DNA]</scope>
    <source>
        <strain evidence="2 3">DSM 18941</strain>
    </source>
</reference>
<organism evidence="2 3">
    <name type="scientific">Stenotrophomonas terrae</name>
    <dbReference type="NCBI Taxonomy" id="405446"/>
    <lineage>
        <taxon>Bacteria</taxon>
        <taxon>Pseudomonadati</taxon>
        <taxon>Pseudomonadota</taxon>
        <taxon>Gammaproteobacteria</taxon>
        <taxon>Lysobacterales</taxon>
        <taxon>Lysobacteraceae</taxon>
        <taxon>Stenotrophomonas</taxon>
    </lineage>
</organism>
<evidence type="ECO:0000256" key="1">
    <source>
        <dbReference type="SAM" id="Phobius"/>
    </source>
</evidence>
<name>A0A0R0D038_9GAMM</name>
<dbReference type="Proteomes" id="UP000051863">
    <property type="component" value="Unassembled WGS sequence"/>
</dbReference>
<dbReference type="PATRIC" id="fig|405446.3.peg.3931"/>
<evidence type="ECO:0000313" key="2">
    <source>
        <dbReference type="EMBL" id="KRG71396.1"/>
    </source>
</evidence>
<keyword evidence="3" id="KW-1185">Reference proteome</keyword>
<keyword evidence="1" id="KW-0472">Membrane</keyword>
<dbReference type="InterPro" id="IPR005625">
    <property type="entry name" value="PepSY-ass_TM"/>
</dbReference>
<keyword evidence="1" id="KW-0812">Transmembrane</keyword>
<proteinExistence type="predicted"/>
<dbReference type="EMBL" id="LDJJ01000009">
    <property type="protein sequence ID" value="KRG71396.1"/>
    <property type="molecule type" value="Genomic_DNA"/>
</dbReference>
<keyword evidence="1" id="KW-1133">Transmembrane helix</keyword>
<sequence length="232" mass="26380">MLMKPAFWARRAHKWIGLVIGVQALLWMLSGVYMTVVPLGVIHGDHLAHVHGTPLPAQAARVGADVLSARYPQMESFRLKHVLEREVYEIRQGKQKYLVDAASGERLAPMDREQAIALAQSLYQGDGEVERVEWITRAPSEVKTRPVPMWAVHFSGRGDTTLYLSPDSGELLARRHDLWRVFDFVWMLHIMDYDNRTDVNNTLLRVASVIGLGFALSGIWLLFYSFGKRRNA</sequence>